<dbReference type="Proteomes" id="UP000250572">
    <property type="component" value="Unassembled WGS sequence"/>
</dbReference>
<dbReference type="PANTHER" id="PTHR23235">
    <property type="entry name" value="KRUEPPEL-LIKE TRANSCRIPTION FACTOR"/>
    <property type="match status" value="1"/>
</dbReference>
<evidence type="ECO:0000256" key="10">
    <source>
        <dbReference type="PROSITE-ProRule" id="PRU00042"/>
    </source>
</evidence>
<dbReference type="EMBL" id="NHOQ01000384">
    <property type="protein sequence ID" value="PWA30487.1"/>
    <property type="molecule type" value="Genomic_DNA"/>
</dbReference>
<dbReference type="GO" id="GO:0008270">
    <property type="term" value="F:zinc ion binding"/>
    <property type="evidence" value="ECO:0007669"/>
    <property type="project" value="UniProtKB-KW"/>
</dbReference>
<dbReference type="Pfam" id="PF00096">
    <property type="entry name" value="zf-C2H2"/>
    <property type="match status" value="2"/>
</dbReference>
<dbReference type="SMART" id="SM00355">
    <property type="entry name" value="ZnF_C2H2"/>
    <property type="match status" value="2"/>
</dbReference>
<name>A0A315W4H7_GAMAF</name>
<dbReference type="PROSITE" id="PS50157">
    <property type="entry name" value="ZINC_FINGER_C2H2_2"/>
    <property type="match status" value="2"/>
</dbReference>
<keyword evidence="8" id="KW-0804">Transcription</keyword>
<dbReference type="SUPFAM" id="SSF57667">
    <property type="entry name" value="beta-beta-alpha zinc fingers"/>
    <property type="match status" value="1"/>
</dbReference>
<feature type="compositionally biased region" description="Polar residues" evidence="11">
    <location>
        <begin position="191"/>
        <end position="202"/>
    </location>
</feature>
<evidence type="ECO:0000313" key="15">
    <source>
        <dbReference type="Proteomes" id="UP000250572"/>
    </source>
</evidence>
<protein>
    <recommendedName>
        <fullName evidence="13">C2H2-type domain-containing protein</fullName>
    </recommendedName>
</protein>
<organism evidence="14 15">
    <name type="scientific">Gambusia affinis</name>
    <name type="common">Western mosquitofish</name>
    <name type="synonym">Heterandria affinis</name>
    <dbReference type="NCBI Taxonomy" id="33528"/>
    <lineage>
        <taxon>Eukaryota</taxon>
        <taxon>Metazoa</taxon>
        <taxon>Chordata</taxon>
        <taxon>Craniata</taxon>
        <taxon>Vertebrata</taxon>
        <taxon>Euteleostomi</taxon>
        <taxon>Actinopterygii</taxon>
        <taxon>Neopterygii</taxon>
        <taxon>Teleostei</taxon>
        <taxon>Neoteleostei</taxon>
        <taxon>Acanthomorphata</taxon>
        <taxon>Ovalentaria</taxon>
        <taxon>Atherinomorphae</taxon>
        <taxon>Cyprinodontiformes</taxon>
        <taxon>Poeciliidae</taxon>
        <taxon>Poeciliinae</taxon>
        <taxon>Gambusia</taxon>
    </lineage>
</organism>
<dbReference type="PANTHER" id="PTHR23235:SF21">
    <property type="entry name" value="KRUEPPEL-LIKE FACTOR 13"/>
    <property type="match status" value="1"/>
</dbReference>
<evidence type="ECO:0000256" key="2">
    <source>
        <dbReference type="ARBA" id="ARBA00022723"/>
    </source>
</evidence>
<evidence type="ECO:0000256" key="11">
    <source>
        <dbReference type="SAM" id="MobiDB-lite"/>
    </source>
</evidence>
<feature type="domain" description="C2H2-type" evidence="13">
    <location>
        <begin position="135"/>
        <end position="162"/>
    </location>
</feature>
<dbReference type="InterPro" id="IPR013087">
    <property type="entry name" value="Znf_C2H2_type"/>
</dbReference>
<comment type="subcellular location">
    <subcellularLocation>
        <location evidence="1">Nucleus</location>
    </subcellularLocation>
</comment>
<comment type="caution">
    <text evidence="14">The sequence shown here is derived from an EMBL/GenBank/DDBJ whole genome shotgun (WGS) entry which is preliminary data.</text>
</comment>
<gene>
    <name evidence="14" type="ORF">CCH79_00015255</name>
</gene>
<keyword evidence="3" id="KW-0677">Repeat</keyword>
<sequence>MRDSVIILVFFKAVRLVCLLAPSWLQPLLLPSPSATDTFCERQTMHVASCQEWDNQSVGPDITVATLPRCGRTLTGWEERQALKLNEYVLNSMIYQANFVGERPFPCTWPDCSKKFARSDELARHYRTHTGEKKFGCPLCDKRFMRSDHLMKHARRHSDFQPGMLKKPHSGNAMRPSSLSDYSRSDASSPTISPTLSPANSP</sequence>
<evidence type="ECO:0000256" key="12">
    <source>
        <dbReference type="SAM" id="SignalP"/>
    </source>
</evidence>
<dbReference type="Gene3D" id="3.30.160.60">
    <property type="entry name" value="Classic Zinc Finger"/>
    <property type="match status" value="2"/>
</dbReference>
<dbReference type="AlphaFoldDB" id="A0A315W4H7"/>
<dbReference type="GO" id="GO:0000978">
    <property type="term" value="F:RNA polymerase II cis-regulatory region sequence-specific DNA binding"/>
    <property type="evidence" value="ECO:0007669"/>
    <property type="project" value="TreeGrafter"/>
</dbReference>
<dbReference type="PROSITE" id="PS00028">
    <property type="entry name" value="ZINC_FINGER_C2H2_1"/>
    <property type="match status" value="2"/>
</dbReference>
<evidence type="ECO:0000256" key="8">
    <source>
        <dbReference type="ARBA" id="ARBA00023163"/>
    </source>
</evidence>
<dbReference type="FunFam" id="3.30.160.60:FF:000595">
    <property type="entry name" value="Krueppel-like factor 14"/>
    <property type="match status" value="1"/>
</dbReference>
<dbReference type="InterPro" id="IPR036236">
    <property type="entry name" value="Znf_C2H2_sf"/>
</dbReference>
<evidence type="ECO:0000313" key="14">
    <source>
        <dbReference type="EMBL" id="PWA30487.1"/>
    </source>
</evidence>
<evidence type="ECO:0000256" key="5">
    <source>
        <dbReference type="ARBA" id="ARBA00022833"/>
    </source>
</evidence>
<evidence type="ECO:0000259" key="13">
    <source>
        <dbReference type="PROSITE" id="PS50157"/>
    </source>
</evidence>
<feature type="compositionally biased region" description="Low complexity" evidence="11">
    <location>
        <begin position="175"/>
        <end position="190"/>
    </location>
</feature>
<feature type="domain" description="C2H2-type" evidence="13">
    <location>
        <begin position="105"/>
        <end position="134"/>
    </location>
</feature>
<dbReference type="FunFam" id="3.30.160.60:FF:000018">
    <property type="entry name" value="Krueppel-like factor 15"/>
    <property type="match status" value="1"/>
</dbReference>
<keyword evidence="12" id="KW-0732">Signal</keyword>
<evidence type="ECO:0000256" key="3">
    <source>
        <dbReference type="ARBA" id="ARBA00022737"/>
    </source>
</evidence>
<keyword evidence="7" id="KW-0238">DNA-binding</keyword>
<keyword evidence="5" id="KW-0862">Zinc</keyword>
<evidence type="ECO:0000256" key="7">
    <source>
        <dbReference type="ARBA" id="ARBA00023125"/>
    </source>
</evidence>
<proteinExistence type="predicted"/>
<keyword evidence="2" id="KW-0479">Metal-binding</keyword>
<feature type="chain" id="PRO_5016317904" description="C2H2-type domain-containing protein" evidence="12">
    <location>
        <begin position="26"/>
        <end position="202"/>
    </location>
</feature>
<keyword evidence="6" id="KW-0805">Transcription regulation</keyword>
<keyword evidence="9" id="KW-0539">Nucleus</keyword>
<evidence type="ECO:0000256" key="4">
    <source>
        <dbReference type="ARBA" id="ARBA00022771"/>
    </source>
</evidence>
<evidence type="ECO:0000256" key="6">
    <source>
        <dbReference type="ARBA" id="ARBA00023015"/>
    </source>
</evidence>
<feature type="signal peptide" evidence="12">
    <location>
        <begin position="1"/>
        <end position="25"/>
    </location>
</feature>
<keyword evidence="15" id="KW-1185">Reference proteome</keyword>
<reference evidence="14 15" key="1">
    <citation type="journal article" date="2018" name="G3 (Bethesda)">
        <title>A High-Quality Reference Genome for the Invasive Mosquitofish Gambusia affinis Using a Chicago Library.</title>
        <authorList>
            <person name="Hoffberg S.L."/>
            <person name="Troendle N.J."/>
            <person name="Glenn T.C."/>
            <person name="Mahmud O."/>
            <person name="Louha S."/>
            <person name="Chalopin D."/>
            <person name="Bennetzen J.L."/>
            <person name="Mauricio R."/>
        </authorList>
    </citation>
    <scope>NUCLEOTIDE SEQUENCE [LARGE SCALE GENOMIC DNA]</scope>
    <source>
        <strain evidence="14">NE01/NJP1002.9</strain>
        <tissue evidence="14">Muscle</tissue>
    </source>
</reference>
<keyword evidence="4 10" id="KW-0863">Zinc-finger</keyword>
<feature type="region of interest" description="Disordered" evidence="11">
    <location>
        <begin position="155"/>
        <end position="202"/>
    </location>
</feature>
<evidence type="ECO:0000256" key="9">
    <source>
        <dbReference type="ARBA" id="ARBA00023242"/>
    </source>
</evidence>
<dbReference type="GO" id="GO:0000981">
    <property type="term" value="F:DNA-binding transcription factor activity, RNA polymerase II-specific"/>
    <property type="evidence" value="ECO:0007669"/>
    <property type="project" value="TreeGrafter"/>
</dbReference>
<dbReference type="GO" id="GO:0005634">
    <property type="term" value="C:nucleus"/>
    <property type="evidence" value="ECO:0007669"/>
    <property type="project" value="UniProtKB-SubCell"/>
</dbReference>
<evidence type="ECO:0000256" key="1">
    <source>
        <dbReference type="ARBA" id="ARBA00004123"/>
    </source>
</evidence>
<accession>A0A315W4H7</accession>